<dbReference type="KEGG" id="amt:Amet_3852"/>
<dbReference type="STRING" id="293826.Amet_3852"/>
<dbReference type="eggNOG" id="COG0491">
    <property type="taxonomic scope" value="Bacteria"/>
</dbReference>
<keyword evidence="1" id="KW-1133">Transmembrane helix</keyword>
<dbReference type="PANTHER" id="PTHR42951:SF17">
    <property type="entry name" value="METALLO-BETA-LACTAMASE DOMAIN-CONTAINING PROTEIN"/>
    <property type="match status" value="1"/>
</dbReference>
<proteinExistence type="predicted"/>
<dbReference type="PANTHER" id="PTHR42951">
    <property type="entry name" value="METALLO-BETA-LACTAMASE DOMAIN-CONTAINING"/>
    <property type="match status" value="1"/>
</dbReference>
<dbReference type="EMBL" id="CP000724">
    <property type="protein sequence ID" value="ABR49967.1"/>
    <property type="molecule type" value="Genomic_DNA"/>
</dbReference>
<dbReference type="RefSeq" id="WP_012064925.1">
    <property type="nucleotide sequence ID" value="NC_009633.1"/>
</dbReference>
<accession>A6TUU9</accession>
<dbReference type="Gene3D" id="3.60.15.10">
    <property type="entry name" value="Ribonuclease Z/Hydroxyacylglutathione hydrolase-like"/>
    <property type="match status" value="1"/>
</dbReference>
<dbReference type="InterPro" id="IPR001279">
    <property type="entry name" value="Metallo-B-lactamas"/>
</dbReference>
<keyword evidence="1" id="KW-0472">Membrane</keyword>
<sequence length="491" mass="56208">MERFGNYYGKLFAKISPKTLASYTGALGIFVGIKLGDKVPELGIKLFAASIFMIFGIQKLWQTVPEQYLNPKFVVPFFFVLILIVTLMARKLIQGVSVGIQSKFKAKSKLIHDYYQHLQEDLENICMGPEFCNACQGHQCAIGHAKYIIRESLVNPDWQGESRKIEFSYRDKPFINEEILDSLIDTLWLIENVKDEKRVKNVNLVRNQLESILIGGAIGNVEGIPSYINEVEKENNELAIRIESAYKMRKPAEDRIINIGNRISNIYMIEMEDGYLLIDTGYKEHYKKFKEALKNRNISLDDIAYVFITHAHDDHVGFLNEILEKTKAKVILHPESIKRLKTGQNSFDGGCSSVIAWSFCQMMKLFGKGDHRFQPVDSPNRYVIVTKDTKLEIEKMLSAKIIELPGHTKDSIGLLFENSVLFCGDAAMNGIPSRNHIIVWIESLKDYETSWMKMISLDFKTVYPSHGKPFAKQKLVENKCELKKIHLHSLK</sequence>
<dbReference type="SMART" id="SM00849">
    <property type="entry name" value="Lactamase_B"/>
    <property type="match status" value="1"/>
</dbReference>
<evidence type="ECO:0000259" key="2">
    <source>
        <dbReference type="SMART" id="SM00849"/>
    </source>
</evidence>
<dbReference type="HOGENOM" id="CLU_555095_0_0_9"/>
<dbReference type="Pfam" id="PF00753">
    <property type="entry name" value="Lactamase_B"/>
    <property type="match status" value="1"/>
</dbReference>
<dbReference type="InterPro" id="IPR050855">
    <property type="entry name" value="NDM-1-like"/>
</dbReference>
<name>A6TUU9_ALKMQ</name>
<evidence type="ECO:0000256" key="1">
    <source>
        <dbReference type="SAM" id="Phobius"/>
    </source>
</evidence>
<dbReference type="Proteomes" id="UP000001572">
    <property type="component" value="Chromosome"/>
</dbReference>
<dbReference type="InterPro" id="IPR036866">
    <property type="entry name" value="RibonucZ/Hydroxyglut_hydro"/>
</dbReference>
<evidence type="ECO:0000313" key="3">
    <source>
        <dbReference type="EMBL" id="ABR49967.1"/>
    </source>
</evidence>
<organism evidence="3 4">
    <name type="scientific">Alkaliphilus metalliredigens (strain QYMF)</name>
    <dbReference type="NCBI Taxonomy" id="293826"/>
    <lineage>
        <taxon>Bacteria</taxon>
        <taxon>Bacillati</taxon>
        <taxon>Bacillota</taxon>
        <taxon>Clostridia</taxon>
        <taxon>Peptostreptococcales</taxon>
        <taxon>Natronincolaceae</taxon>
        <taxon>Alkaliphilus</taxon>
    </lineage>
</organism>
<feature type="domain" description="Metallo-beta-lactamase" evidence="2">
    <location>
        <begin position="263"/>
        <end position="466"/>
    </location>
</feature>
<feature type="transmembrane region" description="Helical" evidence="1">
    <location>
        <begin position="73"/>
        <end position="93"/>
    </location>
</feature>
<protein>
    <submittedName>
        <fullName evidence="3">Beta-lactamase domain protein</fullName>
    </submittedName>
</protein>
<reference evidence="4" key="1">
    <citation type="journal article" date="2016" name="Genome Announc.">
        <title>Complete genome sequence of Alkaliphilus metalliredigens strain QYMF, an alkaliphilic and metal-reducing bacterium isolated from borax-contaminated leachate ponds.</title>
        <authorList>
            <person name="Hwang C."/>
            <person name="Copeland A."/>
            <person name="Lucas S."/>
            <person name="Lapidus A."/>
            <person name="Barry K."/>
            <person name="Detter J.C."/>
            <person name="Glavina Del Rio T."/>
            <person name="Hammon N."/>
            <person name="Israni S."/>
            <person name="Dalin E."/>
            <person name="Tice H."/>
            <person name="Pitluck S."/>
            <person name="Chertkov O."/>
            <person name="Brettin T."/>
            <person name="Bruce D."/>
            <person name="Han C."/>
            <person name="Schmutz J."/>
            <person name="Larimer F."/>
            <person name="Land M.L."/>
            <person name="Hauser L."/>
            <person name="Kyrpides N."/>
            <person name="Mikhailova N."/>
            <person name="Ye Q."/>
            <person name="Zhou J."/>
            <person name="Richardson P."/>
            <person name="Fields M.W."/>
        </authorList>
    </citation>
    <scope>NUCLEOTIDE SEQUENCE [LARGE SCALE GENOMIC DNA]</scope>
    <source>
        <strain evidence="4">QYMF</strain>
    </source>
</reference>
<keyword evidence="1" id="KW-0812">Transmembrane</keyword>
<evidence type="ECO:0000313" key="4">
    <source>
        <dbReference type="Proteomes" id="UP000001572"/>
    </source>
</evidence>
<dbReference type="SUPFAM" id="SSF56281">
    <property type="entry name" value="Metallo-hydrolase/oxidoreductase"/>
    <property type="match status" value="1"/>
</dbReference>
<gene>
    <name evidence="3" type="ordered locus">Amet_3852</name>
</gene>
<dbReference type="AlphaFoldDB" id="A6TUU9"/>
<keyword evidence="4" id="KW-1185">Reference proteome</keyword>